<dbReference type="RefSeq" id="WP_073108146.1">
    <property type="nucleotide sequence ID" value="NZ_FQXE01000016.1"/>
</dbReference>
<evidence type="ECO:0000256" key="1">
    <source>
        <dbReference type="SAM" id="MobiDB-lite"/>
    </source>
</evidence>
<dbReference type="EMBL" id="FQXE01000016">
    <property type="protein sequence ID" value="SHI25647.1"/>
    <property type="molecule type" value="Genomic_DNA"/>
</dbReference>
<dbReference type="OrthoDB" id="8682935at2"/>
<sequence length="179" mass="19119">MNTKRSKRWNGNLDSLSADFLKDVMEKMESYGPGVQFELPGHAQRPNYQVINNAGKKMAFDKKNLLTGLNANGNVSDTLSAVFTLDAVKAAMNGGGARPAARARAPRPGAAGGASGAGRSHTPAAQVIDTIEHDKYAYFKGNRETLPEGIQKHSGAISQLMKSGMSAEDAFGEIIKLHF</sequence>
<organism evidence="2 3">
    <name type="scientific">Pollutimonas bauzanensis</name>
    <dbReference type="NCBI Taxonomy" id="658167"/>
    <lineage>
        <taxon>Bacteria</taxon>
        <taxon>Pseudomonadati</taxon>
        <taxon>Pseudomonadota</taxon>
        <taxon>Betaproteobacteria</taxon>
        <taxon>Burkholderiales</taxon>
        <taxon>Alcaligenaceae</taxon>
        <taxon>Pollutimonas</taxon>
    </lineage>
</organism>
<name>A0A1M5ZMX8_9BURK</name>
<gene>
    <name evidence="2" type="ORF">SAMN04488135_11670</name>
</gene>
<protein>
    <submittedName>
        <fullName evidence="2">Uncharacterized protein</fullName>
    </submittedName>
</protein>
<proteinExistence type="predicted"/>
<evidence type="ECO:0000313" key="3">
    <source>
        <dbReference type="Proteomes" id="UP000184226"/>
    </source>
</evidence>
<feature type="compositionally biased region" description="Low complexity" evidence="1">
    <location>
        <begin position="98"/>
        <end position="109"/>
    </location>
</feature>
<accession>A0A1M5ZMX8</accession>
<feature type="region of interest" description="Disordered" evidence="1">
    <location>
        <begin position="97"/>
        <end position="122"/>
    </location>
</feature>
<reference evidence="2 3" key="1">
    <citation type="submission" date="2016-11" db="EMBL/GenBank/DDBJ databases">
        <authorList>
            <person name="Jaros S."/>
            <person name="Januszkiewicz K."/>
            <person name="Wedrychowicz H."/>
        </authorList>
    </citation>
    <scope>NUCLEOTIDE SEQUENCE [LARGE SCALE GENOMIC DNA]</scope>
    <source>
        <strain evidence="2 3">CGMCC 1.10190</strain>
    </source>
</reference>
<dbReference type="AlphaFoldDB" id="A0A1M5ZMX8"/>
<evidence type="ECO:0000313" key="2">
    <source>
        <dbReference type="EMBL" id="SHI25647.1"/>
    </source>
</evidence>
<dbReference type="Proteomes" id="UP000184226">
    <property type="component" value="Unassembled WGS sequence"/>
</dbReference>
<keyword evidence="3" id="KW-1185">Reference proteome</keyword>